<dbReference type="Gene3D" id="3.30.70.270">
    <property type="match status" value="3"/>
</dbReference>
<accession>A0ABM4VQE9</accession>
<dbReference type="Gene3D" id="3.10.10.10">
    <property type="entry name" value="HIV Type 1 Reverse Transcriptase, subunit A, domain 1"/>
    <property type="match status" value="1"/>
</dbReference>
<organism evidence="1 2">
    <name type="scientific">Coffea arabica</name>
    <name type="common">Arabian coffee</name>
    <dbReference type="NCBI Taxonomy" id="13443"/>
    <lineage>
        <taxon>Eukaryota</taxon>
        <taxon>Viridiplantae</taxon>
        <taxon>Streptophyta</taxon>
        <taxon>Embryophyta</taxon>
        <taxon>Tracheophyta</taxon>
        <taxon>Spermatophyta</taxon>
        <taxon>Magnoliopsida</taxon>
        <taxon>eudicotyledons</taxon>
        <taxon>Gunneridae</taxon>
        <taxon>Pentapetalae</taxon>
        <taxon>asterids</taxon>
        <taxon>lamiids</taxon>
        <taxon>Gentianales</taxon>
        <taxon>Rubiaceae</taxon>
        <taxon>Ixoroideae</taxon>
        <taxon>Gardenieae complex</taxon>
        <taxon>Bertiereae - Coffeeae clade</taxon>
        <taxon>Coffeeae</taxon>
        <taxon>Coffea</taxon>
    </lineage>
</organism>
<dbReference type="Proteomes" id="UP001652660">
    <property type="component" value="Chromosome 9e"/>
</dbReference>
<dbReference type="GeneID" id="140014600"/>
<protein>
    <submittedName>
        <fullName evidence="2">Uncharacterized mitochondrial protein AtMg00860-like</fullName>
    </submittedName>
</protein>
<evidence type="ECO:0000313" key="2">
    <source>
        <dbReference type="RefSeq" id="XP_071921767.1"/>
    </source>
</evidence>
<dbReference type="RefSeq" id="XP_071921767.1">
    <property type="nucleotide sequence ID" value="XM_072065666.1"/>
</dbReference>
<keyword evidence="1" id="KW-1185">Reference proteome</keyword>
<proteinExistence type="predicted"/>
<sequence>MAPAELKELKVQLQDLLERGFIHESESPWGAPVLFVKKKDGSLRLCIDYRELNAVTVKNKYPLPHIDELFDQLHGAVVFSKLDLRQGEEHEQHLRIVLQTLREHQLFAKFSKCEFWLEKVAFLGHIISQDGLAVDPAKVEAIAKWKRPENPTEVRSFLGLAGYYYRFIKNFSRITGPLTNLTKKQGKYIWDVKCENSFQDLKMQLTMAPVLALPNGNDSYMNYPTHDLELAAVVFALKKW</sequence>
<evidence type="ECO:0000313" key="1">
    <source>
        <dbReference type="Proteomes" id="UP001652660"/>
    </source>
</evidence>
<dbReference type="SUPFAM" id="SSF56672">
    <property type="entry name" value="DNA/RNA polymerases"/>
    <property type="match status" value="1"/>
</dbReference>
<reference evidence="2" key="1">
    <citation type="submission" date="2025-08" db="UniProtKB">
        <authorList>
            <consortium name="RefSeq"/>
        </authorList>
    </citation>
    <scope>IDENTIFICATION</scope>
    <source>
        <tissue evidence="2">Leaves</tissue>
    </source>
</reference>
<dbReference type="InterPro" id="IPR043502">
    <property type="entry name" value="DNA/RNA_pol_sf"/>
</dbReference>
<dbReference type="PANTHER" id="PTHR37984">
    <property type="entry name" value="PROTEIN CBG26694"/>
    <property type="match status" value="1"/>
</dbReference>
<dbReference type="PANTHER" id="PTHR37984:SF5">
    <property type="entry name" value="PROTEIN NYNRIN-LIKE"/>
    <property type="match status" value="1"/>
</dbReference>
<name>A0ABM4VQE9_COFAR</name>
<dbReference type="InterPro" id="IPR043128">
    <property type="entry name" value="Rev_trsase/Diguanyl_cyclase"/>
</dbReference>
<dbReference type="InterPro" id="IPR050951">
    <property type="entry name" value="Retrovirus_Pol_polyprotein"/>
</dbReference>
<gene>
    <name evidence="2" type="primary">LOC140014600</name>
</gene>
<dbReference type="CDD" id="cd01647">
    <property type="entry name" value="RT_LTR"/>
    <property type="match status" value="1"/>
</dbReference>